<evidence type="ECO:0000256" key="1">
    <source>
        <dbReference type="SAM" id="Coils"/>
    </source>
</evidence>
<dbReference type="AlphaFoldDB" id="A0A9P4P947"/>
<comment type="caution">
    <text evidence="3">The sequence shown here is derived from an EMBL/GenBank/DDBJ whole genome shotgun (WGS) entry which is preliminary data.</text>
</comment>
<organism evidence="3 4">
    <name type="scientific">Karstenula rhodostoma CBS 690.94</name>
    <dbReference type="NCBI Taxonomy" id="1392251"/>
    <lineage>
        <taxon>Eukaryota</taxon>
        <taxon>Fungi</taxon>
        <taxon>Dikarya</taxon>
        <taxon>Ascomycota</taxon>
        <taxon>Pezizomycotina</taxon>
        <taxon>Dothideomycetes</taxon>
        <taxon>Pleosporomycetidae</taxon>
        <taxon>Pleosporales</taxon>
        <taxon>Massarineae</taxon>
        <taxon>Didymosphaeriaceae</taxon>
        <taxon>Karstenula</taxon>
    </lineage>
</organism>
<name>A0A9P4P947_9PLEO</name>
<dbReference type="EMBL" id="MU001509">
    <property type="protein sequence ID" value="KAF2439592.1"/>
    <property type="molecule type" value="Genomic_DNA"/>
</dbReference>
<feature type="coiled-coil region" evidence="1">
    <location>
        <begin position="95"/>
        <end position="122"/>
    </location>
</feature>
<accession>A0A9P4P947</accession>
<keyword evidence="4" id="KW-1185">Reference proteome</keyword>
<feature type="region of interest" description="Disordered" evidence="2">
    <location>
        <begin position="14"/>
        <end position="42"/>
    </location>
</feature>
<proteinExistence type="predicted"/>
<evidence type="ECO:0000256" key="2">
    <source>
        <dbReference type="SAM" id="MobiDB-lite"/>
    </source>
</evidence>
<reference evidence="3" key="1">
    <citation type="journal article" date="2020" name="Stud. Mycol.">
        <title>101 Dothideomycetes genomes: a test case for predicting lifestyles and emergence of pathogens.</title>
        <authorList>
            <person name="Haridas S."/>
            <person name="Albert R."/>
            <person name="Binder M."/>
            <person name="Bloem J."/>
            <person name="Labutti K."/>
            <person name="Salamov A."/>
            <person name="Andreopoulos B."/>
            <person name="Baker S."/>
            <person name="Barry K."/>
            <person name="Bills G."/>
            <person name="Bluhm B."/>
            <person name="Cannon C."/>
            <person name="Castanera R."/>
            <person name="Culley D."/>
            <person name="Daum C."/>
            <person name="Ezra D."/>
            <person name="Gonzalez J."/>
            <person name="Henrissat B."/>
            <person name="Kuo A."/>
            <person name="Liang C."/>
            <person name="Lipzen A."/>
            <person name="Lutzoni F."/>
            <person name="Magnuson J."/>
            <person name="Mondo S."/>
            <person name="Nolan M."/>
            <person name="Ohm R."/>
            <person name="Pangilinan J."/>
            <person name="Park H.-J."/>
            <person name="Ramirez L."/>
            <person name="Alfaro M."/>
            <person name="Sun H."/>
            <person name="Tritt A."/>
            <person name="Yoshinaga Y."/>
            <person name="Zwiers L.-H."/>
            <person name="Turgeon B."/>
            <person name="Goodwin S."/>
            <person name="Spatafora J."/>
            <person name="Crous P."/>
            <person name="Grigoriev I."/>
        </authorList>
    </citation>
    <scope>NUCLEOTIDE SEQUENCE</scope>
    <source>
        <strain evidence="3">CBS 690.94</strain>
    </source>
</reference>
<sequence>MSFFGDLLNEVDKGEALPNRSADHNARPHGSSARKRPQQDSPVILVGPLKADVAALKKVQVSLEASMAHQDLEHPIGEDGYCKYNANNFGEIRDVEAIQREVKALREENRSLKLNQQAMNNRNDYRIHKIEMARVRRMIAVADNDLARTQVQLGHAHTVLSQHGLPIPRANDSRRSESSQATLTASSALYADEYTSRQKRATTRTPTVCQLWLKGKCKSSAARCARRGFLHEVPEMAGCSMPDV</sequence>
<keyword evidence="1" id="KW-0175">Coiled coil</keyword>
<feature type="non-terminal residue" evidence="3">
    <location>
        <position position="244"/>
    </location>
</feature>
<evidence type="ECO:0000313" key="3">
    <source>
        <dbReference type="EMBL" id="KAF2439592.1"/>
    </source>
</evidence>
<feature type="compositionally biased region" description="Basic and acidic residues" evidence="2">
    <location>
        <begin position="14"/>
        <end position="26"/>
    </location>
</feature>
<gene>
    <name evidence="3" type="ORF">P171DRAFT_436233</name>
</gene>
<evidence type="ECO:0000313" key="4">
    <source>
        <dbReference type="Proteomes" id="UP000799764"/>
    </source>
</evidence>
<protein>
    <submittedName>
        <fullName evidence="3">Uncharacterized protein</fullName>
    </submittedName>
</protein>
<dbReference type="Proteomes" id="UP000799764">
    <property type="component" value="Unassembled WGS sequence"/>
</dbReference>